<reference evidence="3" key="1">
    <citation type="submission" date="2025-08" db="UniProtKB">
        <authorList>
            <consortium name="RefSeq"/>
        </authorList>
    </citation>
    <scope>IDENTIFICATION</scope>
    <source>
        <tissue evidence="3">Whole body</tissue>
    </source>
</reference>
<sequence length="211" mass="24130">MNGPKQLVFLAAVLLYGRQSIAWPVYQEEHYEGLHEHHHGLPPATSYATISTTHVNVQHPPAAPTKYATPYKYEYLTQPQMTYKYISLPSAVALQQSGKFEEPSTTGYKYLAASPTYKYVQPPAVTTEPEAAEEPTNSLKYALKFEQNSFKQEQQQQQQQQQQQEYEQPAVQYKYIAVPSYKYVQQATVPEYGHHQLQAAALAYDYTDDKQ</sequence>
<accession>A0A8B8G8B1</accession>
<proteinExistence type="predicted"/>
<dbReference type="AlphaFoldDB" id="A0A8B8G8B1"/>
<feature type="signal peptide" evidence="1">
    <location>
        <begin position="1"/>
        <end position="22"/>
    </location>
</feature>
<organism evidence="2 3">
    <name type="scientific">Sipha flava</name>
    <name type="common">yellow sugarcane aphid</name>
    <dbReference type="NCBI Taxonomy" id="143950"/>
    <lineage>
        <taxon>Eukaryota</taxon>
        <taxon>Metazoa</taxon>
        <taxon>Ecdysozoa</taxon>
        <taxon>Arthropoda</taxon>
        <taxon>Hexapoda</taxon>
        <taxon>Insecta</taxon>
        <taxon>Pterygota</taxon>
        <taxon>Neoptera</taxon>
        <taxon>Paraneoptera</taxon>
        <taxon>Hemiptera</taxon>
        <taxon>Sternorrhyncha</taxon>
        <taxon>Aphidomorpha</taxon>
        <taxon>Aphidoidea</taxon>
        <taxon>Aphididae</taxon>
        <taxon>Sipha</taxon>
    </lineage>
</organism>
<dbReference type="Proteomes" id="UP000694846">
    <property type="component" value="Unplaced"/>
</dbReference>
<dbReference type="RefSeq" id="XP_025418841.1">
    <property type="nucleotide sequence ID" value="XM_025563056.1"/>
</dbReference>
<dbReference type="GeneID" id="112689367"/>
<name>A0A8B8G8B1_9HEMI</name>
<keyword evidence="2" id="KW-1185">Reference proteome</keyword>
<evidence type="ECO:0000313" key="3">
    <source>
        <dbReference type="RefSeq" id="XP_025418841.1"/>
    </source>
</evidence>
<evidence type="ECO:0000256" key="1">
    <source>
        <dbReference type="SAM" id="SignalP"/>
    </source>
</evidence>
<gene>
    <name evidence="3" type="primary">LOC112689367</name>
</gene>
<protein>
    <submittedName>
        <fullName evidence="3">Runt-related transcription factor 2-like</fullName>
    </submittedName>
</protein>
<feature type="chain" id="PRO_5034320301" evidence="1">
    <location>
        <begin position="23"/>
        <end position="211"/>
    </location>
</feature>
<evidence type="ECO:0000313" key="2">
    <source>
        <dbReference type="Proteomes" id="UP000694846"/>
    </source>
</evidence>
<keyword evidence="1" id="KW-0732">Signal</keyword>
<dbReference type="OrthoDB" id="6615542at2759"/>